<feature type="transmembrane region" description="Helical" evidence="8">
    <location>
        <begin position="184"/>
        <end position="203"/>
    </location>
</feature>
<evidence type="ECO:0000256" key="5">
    <source>
        <dbReference type="ARBA" id="ARBA00023136"/>
    </source>
</evidence>
<comment type="subcellular location">
    <subcellularLocation>
        <location evidence="1">Membrane</location>
        <topology evidence="1">Multi-pass membrane protein</topology>
    </subcellularLocation>
</comment>
<dbReference type="AlphaFoldDB" id="A0A0G4I564"/>
<dbReference type="SUPFAM" id="SSF81338">
    <property type="entry name" value="Aquaporin-like"/>
    <property type="match status" value="1"/>
</dbReference>
<dbReference type="EMBL" id="CDMZ01005161">
    <property type="protein sequence ID" value="CEM52140.1"/>
    <property type="molecule type" value="Genomic_DNA"/>
</dbReference>
<feature type="compositionally biased region" description="Gly residues" evidence="7">
    <location>
        <begin position="340"/>
        <end position="354"/>
    </location>
</feature>
<accession>A0A0G4I564</accession>
<dbReference type="CDD" id="cd00333">
    <property type="entry name" value="MIP"/>
    <property type="match status" value="1"/>
</dbReference>
<feature type="transmembrane region" description="Helical" evidence="8">
    <location>
        <begin position="234"/>
        <end position="254"/>
    </location>
</feature>
<dbReference type="InterPro" id="IPR034294">
    <property type="entry name" value="Aquaporin_transptr"/>
</dbReference>
<evidence type="ECO:0000256" key="7">
    <source>
        <dbReference type="SAM" id="MobiDB-lite"/>
    </source>
</evidence>
<feature type="transmembrane region" description="Helical" evidence="8">
    <location>
        <begin position="64"/>
        <end position="90"/>
    </location>
</feature>
<dbReference type="VEuPathDB" id="CryptoDB:Cvel_11097"/>
<dbReference type="InterPro" id="IPR023271">
    <property type="entry name" value="Aquaporin-like"/>
</dbReference>
<keyword evidence="4 8" id="KW-1133">Transmembrane helix</keyword>
<evidence type="ECO:0000313" key="9">
    <source>
        <dbReference type="EMBL" id="CEM52140.1"/>
    </source>
</evidence>
<keyword evidence="6" id="KW-0813">Transport</keyword>
<evidence type="ECO:0000256" key="6">
    <source>
        <dbReference type="RuleBase" id="RU000477"/>
    </source>
</evidence>
<reference evidence="9" key="1">
    <citation type="submission" date="2014-11" db="EMBL/GenBank/DDBJ databases">
        <authorList>
            <person name="Otto D Thomas"/>
            <person name="Naeem Raeece"/>
        </authorList>
    </citation>
    <scope>NUCLEOTIDE SEQUENCE</scope>
</reference>
<proteinExistence type="inferred from homology"/>
<evidence type="ECO:0000256" key="4">
    <source>
        <dbReference type="ARBA" id="ARBA00022989"/>
    </source>
</evidence>
<feature type="region of interest" description="Disordered" evidence="7">
    <location>
        <begin position="257"/>
        <end position="391"/>
    </location>
</feature>
<evidence type="ECO:0000256" key="2">
    <source>
        <dbReference type="ARBA" id="ARBA00006175"/>
    </source>
</evidence>
<dbReference type="InterPro" id="IPR000425">
    <property type="entry name" value="MIP"/>
</dbReference>
<dbReference type="GO" id="GO:0015250">
    <property type="term" value="F:water channel activity"/>
    <property type="evidence" value="ECO:0007669"/>
    <property type="project" value="TreeGrafter"/>
</dbReference>
<evidence type="ECO:0008006" key="10">
    <source>
        <dbReference type="Google" id="ProtNLM"/>
    </source>
</evidence>
<dbReference type="PANTHER" id="PTHR19139:SF199">
    <property type="entry name" value="MIP17260P"/>
    <property type="match status" value="1"/>
</dbReference>
<comment type="similarity">
    <text evidence="2 6">Belongs to the MIP/aquaporin (TC 1.A.8) family.</text>
</comment>
<evidence type="ECO:0000256" key="8">
    <source>
        <dbReference type="SAM" id="Phobius"/>
    </source>
</evidence>
<dbReference type="Gene3D" id="1.20.1080.10">
    <property type="entry name" value="Glycerol uptake facilitator protein"/>
    <property type="match status" value="1"/>
</dbReference>
<dbReference type="PRINTS" id="PR00783">
    <property type="entry name" value="MINTRINSICP"/>
</dbReference>
<keyword evidence="3 6" id="KW-0812">Transmembrane</keyword>
<dbReference type="PANTHER" id="PTHR19139">
    <property type="entry name" value="AQUAPORIN TRANSPORTER"/>
    <property type="match status" value="1"/>
</dbReference>
<name>A0A0G4I564_9ALVE</name>
<dbReference type="GO" id="GO:0005886">
    <property type="term" value="C:plasma membrane"/>
    <property type="evidence" value="ECO:0007669"/>
    <property type="project" value="TreeGrafter"/>
</dbReference>
<organism evidence="9">
    <name type="scientific">Chromera velia CCMP2878</name>
    <dbReference type="NCBI Taxonomy" id="1169474"/>
    <lineage>
        <taxon>Eukaryota</taxon>
        <taxon>Sar</taxon>
        <taxon>Alveolata</taxon>
        <taxon>Colpodellida</taxon>
        <taxon>Chromeraceae</taxon>
        <taxon>Chromera</taxon>
    </lineage>
</organism>
<feature type="transmembrane region" description="Helical" evidence="8">
    <location>
        <begin position="20"/>
        <end position="44"/>
    </location>
</feature>
<gene>
    <name evidence="9" type="ORF">Cvel_11097</name>
</gene>
<feature type="compositionally biased region" description="Polar residues" evidence="7">
    <location>
        <begin position="288"/>
        <end position="307"/>
    </location>
</feature>
<feature type="compositionally biased region" description="Basic and acidic residues" evidence="7">
    <location>
        <begin position="266"/>
        <end position="277"/>
    </location>
</feature>
<sequence length="431" mass="44467">MFARIRGVKLRVLQDTPEDLTRASLVEFVNMATFVFMGCSSVIACKFLEAPLLPTVPLAFGLSIAVLAWSTAQISGAHINPAVTFCLLILRKVSPIRAALYWTAQFAGSLLGALLVWAATSALKDDPLNEGAYPPFLLAATTLSKGVNEWNGFVLEIMGTFLLCKVVVQTAIDTRSPAQPSQPPFAIGLAVAISHMVLVPFTGCSINPARTFGPAMVSLAADPANEEDLMTSWWIYWAGPLAGAALAAGVTAILHKGPVDRTPPPPEKDSAIPEIVKDSSAPAPVQRAATTRSSQVAGSGGETSALNDSAAVFTPTPRKTGEAVGGGGGDEAAVQKGKGKGNGGAADSAGGGAAPAGPSGRTNLKPKEAAADANAEKARGKLPPPEKVITPGEEGYRPLYIHLQYKGLVVGPGTAQRVAELTNSGCLAAQK</sequence>
<feature type="compositionally biased region" description="Basic and acidic residues" evidence="7">
    <location>
        <begin position="365"/>
        <end position="379"/>
    </location>
</feature>
<evidence type="ECO:0000256" key="1">
    <source>
        <dbReference type="ARBA" id="ARBA00004141"/>
    </source>
</evidence>
<protein>
    <recommendedName>
        <fullName evidence="10">Aquaporin</fullName>
    </recommendedName>
</protein>
<dbReference type="Pfam" id="PF00230">
    <property type="entry name" value="MIP"/>
    <property type="match status" value="1"/>
</dbReference>
<keyword evidence="5 8" id="KW-0472">Membrane</keyword>
<evidence type="ECO:0000256" key="3">
    <source>
        <dbReference type="ARBA" id="ARBA00022692"/>
    </source>
</evidence>
<feature type="transmembrane region" description="Helical" evidence="8">
    <location>
        <begin position="99"/>
        <end position="119"/>
    </location>
</feature>